<feature type="transmembrane region" description="Helical" evidence="8">
    <location>
        <begin position="313"/>
        <end position="336"/>
    </location>
</feature>
<keyword evidence="5 8" id="KW-0472">Membrane</keyword>
<dbReference type="GO" id="GO:0060326">
    <property type="term" value="P:cell chemotaxis"/>
    <property type="evidence" value="ECO:0007669"/>
    <property type="project" value="TreeGrafter"/>
</dbReference>
<dbReference type="PANTHER" id="PTHR10489">
    <property type="entry name" value="CELL ADHESION MOLECULE"/>
    <property type="match status" value="1"/>
</dbReference>
<evidence type="ECO:0000256" key="8">
    <source>
        <dbReference type="SAM" id="Phobius"/>
    </source>
</evidence>
<evidence type="ECO:0000313" key="10">
    <source>
        <dbReference type="EMBL" id="KAJ8336298.1"/>
    </source>
</evidence>
<keyword evidence="7" id="KW-0807">Transducer</keyword>
<feature type="transmembrane region" description="Helical" evidence="8">
    <location>
        <begin position="45"/>
        <end position="71"/>
    </location>
</feature>
<dbReference type="GO" id="GO:0019957">
    <property type="term" value="F:C-C chemokine binding"/>
    <property type="evidence" value="ECO:0007669"/>
    <property type="project" value="TreeGrafter"/>
</dbReference>
<dbReference type="GO" id="GO:0007204">
    <property type="term" value="P:positive regulation of cytosolic calcium ion concentration"/>
    <property type="evidence" value="ECO:0007669"/>
    <property type="project" value="TreeGrafter"/>
</dbReference>
<evidence type="ECO:0000256" key="4">
    <source>
        <dbReference type="ARBA" id="ARBA00023040"/>
    </source>
</evidence>
<dbReference type="EMBL" id="JAINUF010000020">
    <property type="protein sequence ID" value="KAJ8336298.1"/>
    <property type="molecule type" value="Genomic_DNA"/>
</dbReference>
<comment type="caution">
    <text evidence="10">The sequence shown here is derived from an EMBL/GenBank/DDBJ whole genome shotgun (WGS) entry which is preliminary data.</text>
</comment>
<dbReference type="InterPro" id="IPR050119">
    <property type="entry name" value="CCR1-9-like"/>
</dbReference>
<feature type="transmembrane region" description="Helical" evidence="8">
    <location>
        <begin position="219"/>
        <end position="240"/>
    </location>
</feature>
<keyword evidence="6" id="KW-0675">Receptor</keyword>
<dbReference type="GO" id="GO:0016493">
    <property type="term" value="F:C-C chemokine receptor activity"/>
    <property type="evidence" value="ECO:0007669"/>
    <property type="project" value="TreeGrafter"/>
</dbReference>
<keyword evidence="4" id="KW-0297">G-protein coupled receptor</keyword>
<dbReference type="AlphaFoldDB" id="A0A9Q1IC35"/>
<dbReference type="GO" id="GO:0009897">
    <property type="term" value="C:external side of plasma membrane"/>
    <property type="evidence" value="ECO:0007669"/>
    <property type="project" value="TreeGrafter"/>
</dbReference>
<dbReference type="SUPFAM" id="SSF81321">
    <property type="entry name" value="Family A G protein-coupled receptor-like"/>
    <property type="match status" value="1"/>
</dbReference>
<accession>A0A9Q1IC35</accession>
<dbReference type="Proteomes" id="UP001152622">
    <property type="component" value="Chromosome 20"/>
</dbReference>
<keyword evidence="2 8" id="KW-0812">Transmembrane</keyword>
<sequence>MSDFDHLNMTVPLFYNGSVSTPTEVGPHNLSAVLDLYAPGDGSQWLRATIATVYFAVSAVGLVGNAVVLRLLHASGGATKSAINLFVFNLAVTDLLFSAAMPLWAVDTALDYRWPFGGCACKVASFLTSLNLFASVFFLAAMSVTRYCSVASALRPSGGFASGWRRGSVAYLATALIWVGSVLAAAPRAAFAKVVQVSGDQVCLLLFPNGTYWLGLHHLLRVVAGFLIPYAVILLSYLLLLRFLCNHGNPGRGHGDLDRRRRRARARVSRSVAVVILAFCVCWLPNNVLTFWSLLVHLDAVEWSSAFYLAHTYAYPLASCLAQVNGCLNPVLYCLVRREHRRALRGLFCGARLSAGTKACLSVLGYSGGKSRDDPR</sequence>
<protein>
    <recommendedName>
        <fullName evidence="9">G-protein coupled receptors family 1 profile domain-containing protein</fullName>
    </recommendedName>
</protein>
<keyword evidence="11" id="KW-1185">Reference proteome</keyword>
<comment type="subcellular location">
    <subcellularLocation>
        <location evidence="1">Membrane</location>
    </subcellularLocation>
</comment>
<evidence type="ECO:0000256" key="2">
    <source>
        <dbReference type="ARBA" id="ARBA00022692"/>
    </source>
</evidence>
<evidence type="ECO:0000313" key="11">
    <source>
        <dbReference type="Proteomes" id="UP001152622"/>
    </source>
</evidence>
<feature type="transmembrane region" description="Helical" evidence="8">
    <location>
        <begin position="169"/>
        <end position="191"/>
    </location>
</feature>
<evidence type="ECO:0000259" key="9">
    <source>
        <dbReference type="PROSITE" id="PS50262"/>
    </source>
</evidence>
<dbReference type="InterPro" id="IPR017452">
    <property type="entry name" value="GPCR_Rhodpsn_7TM"/>
</dbReference>
<dbReference type="OrthoDB" id="9936726at2759"/>
<feature type="transmembrane region" description="Helical" evidence="8">
    <location>
        <begin position="83"/>
        <end position="106"/>
    </location>
</feature>
<dbReference type="GO" id="GO:0006955">
    <property type="term" value="P:immune response"/>
    <property type="evidence" value="ECO:0007669"/>
    <property type="project" value="TreeGrafter"/>
</dbReference>
<reference evidence="10" key="1">
    <citation type="journal article" date="2023" name="Science">
        <title>Genome structures resolve the early diversification of teleost fishes.</title>
        <authorList>
            <person name="Parey E."/>
            <person name="Louis A."/>
            <person name="Montfort J."/>
            <person name="Bouchez O."/>
            <person name="Roques C."/>
            <person name="Iampietro C."/>
            <person name="Lluch J."/>
            <person name="Castinel A."/>
            <person name="Donnadieu C."/>
            <person name="Desvignes T."/>
            <person name="Floi Bucao C."/>
            <person name="Jouanno E."/>
            <person name="Wen M."/>
            <person name="Mejri S."/>
            <person name="Dirks R."/>
            <person name="Jansen H."/>
            <person name="Henkel C."/>
            <person name="Chen W.J."/>
            <person name="Zahm M."/>
            <person name="Cabau C."/>
            <person name="Klopp C."/>
            <person name="Thompson A.W."/>
            <person name="Robinson-Rechavi M."/>
            <person name="Braasch I."/>
            <person name="Lecointre G."/>
            <person name="Bobe J."/>
            <person name="Postlethwait J.H."/>
            <person name="Berthelot C."/>
            <person name="Roest Crollius H."/>
            <person name="Guiguen Y."/>
        </authorList>
    </citation>
    <scope>NUCLEOTIDE SEQUENCE</scope>
    <source>
        <strain evidence="10">WJC10195</strain>
    </source>
</reference>
<dbReference type="GO" id="GO:0019722">
    <property type="term" value="P:calcium-mediated signaling"/>
    <property type="evidence" value="ECO:0007669"/>
    <property type="project" value="TreeGrafter"/>
</dbReference>
<evidence type="ECO:0000256" key="6">
    <source>
        <dbReference type="ARBA" id="ARBA00023170"/>
    </source>
</evidence>
<organism evidence="10 11">
    <name type="scientific">Synaphobranchus kaupii</name>
    <name type="common">Kaup's arrowtooth eel</name>
    <dbReference type="NCBI Taxonomy" id="118154"/>
    <lineage>
        <taxon>Eukaryota</taxon>
        <taxon>Metazoa</taxon>
        <taxon>Chordata</taxon>
        <taxon>Craniata</taxon>
        <taxon>Vertebrata</taxon>
        <taxon>Euteleostomi</taxon>
        <taxon>Actinopterygii</taxon>
        <taxon>Neopterygii</taxon>
        <taxon>Teleostei</taxon>
        <taxon>Anguilliformes</taxon>
        <taxon>Synaphobranchidae</taxon>
        <taxon>Synaphobranchus</taxon>
    </lineage>
</organism>
<gene>
    <name evidence="10" type="ORF">SKAU_G00396410</name>
</gene>
<feature type="transmembrane region" description="Helical" evidence="8">
    <location>
        <begin position="126"/>
        <end position="148"/>
    </location>
</feature>
<dbReference type="PROSITE" id="PS50262">
    <property type="entry name" value="G_PROTEIN_RECEP_F1_2"/>
    <property type="match status" value="1"/>
</dbReference>
<feature type="domain" description="G-protein coupled receptors family 1 profile" evidence="9">
    <location>
        <begin position="64"/>
        <end position="333"/>
    </location>
</feature>
<dbReference type="Pfam" id="PF00001">
    <property type="entry name" value="7tm_1"/>
    <property type="match status" value="1"/>
</dbReference>
<keyword evidence="3 8" id="KW-1133">Transmembrane helix</keyword>
<name>A0A9Q1IC35_SYNKA</name>
<evidence type="ECO:0000256" key="5">
    <source>
        <dbReference type="ARBA" id="ARBA00023136"/>
    </source>
</evidence>
<evidence type="ECO:0000256" key="3">
    <source>
        <dbReference type="ARBA" id="ARBA00022989"/>
    </source>
</evidence>
<feature type="transmembrane region" description="Helical" evidence="8">
    <location>
        <begin position="268"/>
        <end position="293"/>
    </location>
</feature>
<proteinExistence type="predicted"/>
<dbReference type="Gene3D" id="1.20.1070.10">
    <property type="entry name" value="Rhodopsin 7-helix transmembrane proteins"/>
    <property type="match status" value="1"/>
</dbReference>
<dbReference type="PANTHER" id="PTHR10489:SF951">
    <property type="entry name" value="RELAXIN FAMILY PEPTIDE_INSL5 RECEPTOR 4"/>
    <property type="match status" value="1"/>
</dbReference>
<dbReference type="InterPro" id="IPR000276">
    <property type="entry name" value="GPCR_Rhodpsn"/>
</dbReference>
<dbReference type="PRINTS" id="PR00237">
    <property type="entry name" value="GPCRRHODOPSN"/>
</dbReference>
<evidence type="ECO:0000256" key="1">
    <source>
        <dbReference type="ARBA" id="ARBA00004370"/>
    </source>
</evidence>
<evidence type="ECO:0000256" key="7">
    <source>
        <dbReference type="ARBA" id="ARBA00023224"/>
    </source>
</evidence>